<reference evidence="7 8" key="1">
    <citation type="journal article" date="2014" name="Int. J. Syst. Evol. Microbiol.">
        <title>Listeria floridensis sp. nov., Listeria aquatica sp. nov., Listeria cornellensis sp. nov., Listeria riparia sp. nov. and Listeria grandensis sp. nov., from agricultural and natural environments.</title>
        <authorList>
            <person name="den Bakker H.C."/>
            <person name="Warchocki S."/>
            <person name="Wright E.M."/>
            <person name="Allred A.F."/>
            <person name="Ahlstrom C."/>
            <person name="Manuel C.S."/>
            <person name="Stasiewicz M.J."/>
            <person name="Burrell A."/>
            <person name="Roof S."/>
            <person name="Strawn L."/>
            <person name="Fortes E.D."/>
            <person name="Nightingale K.K."/>
            <person name="Kephart D."/>
            <person name="Wiedmann M."/>
        </authorList>
    </citation>
    <scope>NUCLEOTIDE SEQUENCE [LARGE SCALE GENOMIC DNA]</scope>
    <source>
        <strain evidence="7 8">FSL S10-1187</strain>
    </source>
</reference>
<protein>
    <recommendedName>
        <fullName evidence="2">protein-tyrosine-phosphatase</fullName>
        <ecNumber evidence="2">3.1.3.48</ecNumber>
    </recommendedName>
</protein>
<proteinExistence type="inferred from homology"/>
<feature type="domain" description="Phosphotyrosine protein phosphatase I" evidence="6">
    <location>
        <begin position="2"/>
        <end position="149"/>
    </location>
</feature>
<dbReference type="PANTHER" id="PTHR11717:SF7">
    <property type="entry name" value="LOW MOLECULAR WEIGHT PHOSPHOTYROSINE PROTEIN PHOSPHATASE"/>
    <property type="match status" value="1"/>
</dbReference>
<dbReference type="RefSeq" id="WP_036098052.1">
    <property type="nucleotide sequence ID" value="NZ_AODF01000030.1"/>
</dbReference>
<dbReference type="SMART" id="SM00226">
    <property type="entry name" value="LMWPc"/>
    <property type="match status" value="1"/>
</dbReference>
<dbReference type="EMBL" id="AODF01000030">
    <property type="protein sequence ID" value="EUJ28006.1"/>
    <property type="molecule type" value="Genomic_DNA"/>
</dbReference>
<organism evidence="7 8">
    <name type="scientific">Listeria floridensis FSL S10-1187</name>
    <dbReference type="NCBI Taxonomy" id="1265817"/>
    <lineage>
        <taxon>Bacteria</taxon>
        <taxon>Bacillati</taxon>
        <taxon>Bacillota</taxon>
        <taxon>Bacilli</taxon>
        <taxon>Bacillales</taxon>
        <taxon>Listeriaceae</taxon>
        <taxon>Listeria</taxon>
    </lineage>
</organism>
<evidence type="ECO:0000256" key="5">
    <source>
        <dbReference type="ARBA" id="ARBA00051722"/>
    </source>
</evidence>
<evidence type="ECO:0000256" key="4">
    <source>
        <dbReference type="ARBA" id="ARBA00022912"/>
    </source>
</evidence>
<comment type="catalytic activity">
    <reaction evidence="5">
        <text>O-phospho-L-tyrosyl-[protein] + H2O = L-tyrosyl-[protein] + phosphate</text>
        <dbReference type="Rhea" id="RHEA:10684"/>
        <dbReference type="Rhea" id="RHEA-COMP:10136"/>
        <dbReference type="Rhea" id="RHEA-COMP:20101"/>
        <dbReference type="ChEBI" id="CHEBI:15377"/>
        <dbReference type="ChEBI" id="CHEBI:43474"/>
        <dbReference type="ChEBI" id="CHEBI:46858"/>
        <dbReference type="ChEBI" id="CHEBI:61978"/>
        <dbReference type="EC" id="3.1.3.48"/>
    </reaction>
</comment>
<dbReference type="Gene3D" id="3.40.50.2300">
    <property type="match status" value="1"/>
</dbReference>
<evidence type="ECO:0000256" key="3">
    <source>
        <dbReference type="ARBA" id="ARBA00022801"/>
    </source>
</evidence>
<dbReference type="SUPFAM" id="SSF52788">
    <property type="entry name" value="Phosphotyrosine protein phosphatases I"/>
    <property type="match status" value="1"/>
</dbReference>
<evidence type="ECO:0000256" key="2">
    <source>
        <dbReference type="ARBA" id="ARBA00013064"/>
    </source>
</evidence>
<dbReference type="CDD" id="cd16343">
    <property type="entry name" value="LMWPTP"/>
    <property type="match status" value="1"/>
</dbReference>
<dbReference type="PRINTS" id="PR00719">
    <property type="entry name" value="LMWPTPASE"/>
</dbReference>
<dbReference type="InterPro" id="IPR023485">
    <property type="entry name" value="Ptyr_pPase"/>
</dbReference>
<evidence type="ECO:0000313" key="8">
    <source>
        <dbReference type="Proteomes" id="UP000019249"/>
    </source>
</evidence>
<comment type="caution">
    <text evidence="7">The sequence shown here is derived from an EMBL/GenBank/DDBJ whole genome shotgun (WGS) entry which is preliminary data.</text>
</comment>
<name>A0ABN0RCT6_9LIST</name>
<evidence type="ECO:0000259" key="6">
    <source>
        <dbReference type="SMART" id="SM00226"/>
    </source>
</evidence>
<dbReference type="EC" id="3.1.3.48" evidence="2"/>
<dbReference type="PANTHER" id="PTHR11717">
    <property type="entry name" value="LOW MOLECULAR WEIGHT PROTEIN TYROSINE PHOSPHATASE"/>
    <property type="match status" value="1"/>
</dbReference>
<evidence type="ECO:0000256" key="1">
    <source>
        <dbReference type="ARBA" id="ARBA00011063"/>
    </source>
</evidence>
<dbReference type="InterPro" id="IPR050438">
    <property type="entry name" value="LMW_PTPase"/>
</dbReference>
<dbReference type="Pfam" id="PF01451">
    <property type="entry name" value="LMWPc"/>
    <property type="match status" value="1"/>
</dbReference>
<keyword evidence="3" id="KW-0378">Hydrolase</keyword>
<gene>
    <name evidence="7" type="ORF">MFLO_12601</name>
</gene>
<comment type="similarity">
    <text evidence="1">Belongs to the low molecular weight phosphotyrosine protein phosphatase family.</text>
</comment>
<sequence>MVKVVFVCLGNICRSPMAEGFFKKLVTDEGLATSFEIDSAATGSWNLGKPPHRGTQQILKKHGIDYSEMRARKISKEDFLSADYIIGMDDANITDIEALRDPESQAEIRKLMDYVSNPEKPNIPDPYYTGDFLETERLISAGVKGLLDTIRAAHKL</sequence>
<dbReference type="Proteomes" id="UP000019249">
    <property type="component" value="Unassembled WGS sequence"/>
</dbReference>
<keyword evidence="8" id="KW-1185">Reference proteome</keyword>
<evidence type="ECO:0000313" key="7">
    <source>
        <dbReference type="EMBL" id="EUJ28006.1"/>
    </source>
</evidence>
<dbReference type="InterPro" id="IPR036196">
    <property type="entry name" value="Ptyr_pPase_sf"/>
</dbReference>
<dbReference type="InterPro" id="IPR017867">
    <property type="entry name" value="Tyr_phospatase_low_mol_wt"/>
</dbReference>
<keyword evidence="4" id="KW-0904">Protein phosphatase</keyword>
<accession>A0ABN0RCT6</accession>